<accession>A0A9W9YQ74</accession>
<reference evidence="2" key="1">
    <citation type="submission" date="2023-01" db="EMBL/GenBank/DDBJ databases">
        <title>Genome assembly of the deep-sea coral Lophelia pertusa.</title>
        <authorList>
            <person name="Herrera S."/>
            <person name="Cordes E."/>
        </authorList>
    </citation>
    <scope>NUCLEOTIDE SEQUENCE</scope>
    <source>
        <strain evidence="2">USNM1676648</strain>
        <tissue evidence="2">Polyp</tissue>
    </source>
</reference>
<proteinExistence type="predicted"/>
<evidence type="ECO:0000256" key="1">
    <source>
        <dbReference type="SAM" id="MobiDB-lite"/>
    </source>
</evidence>
<protein>
    <submittedName>
        <fullName evidence="2">Uncharacterized protein</fullName>
    </submittedName>
</protein>
<organism evidence="2 3">
    <name type="scientific">Desmophyllum pertusum</name>
    <dbReference type="NCBI Taxonomy" id="174260"/>
    <lineage>
        <taxon>Eukaryota</taxon>
        <taxon>Metazoa</taxon>
        <taxon>Cnidaria</taxon>
        <taxon>Anthozoa</taxon>
        <taxon>Hexacorallia</taxon>
        <taxon>Scleractinia</taxon>
        <taxon>Caryophylliina</taxon>
        <taxon>Caryophylliidae</taxon>
        <taxon>Desmophyllum</taxon>
    </lineage>
</organism>
<name>A0A9W9YQ74_9CNID</name>
<dbReference type="OrthoDB" id="10235650at2759"/>
<dbReference type="PANTHER" id="PTHR45823">
    <property type="entry name" value="T-SNARE COILED-COIL HOMOLOGY DOMAIN-CONTAINING PROTEIN"/>
    <property type="match status" value="1"/>
</dbReference>
<dbReference type="Proteomes" id="UP001163046">
    <property type="component" value="Unassembled WGS sequence"/>
</dbReference>
<feature type="region of interest" description="Disordered" evidence="1">
    <location>
        <begin position="86"/>
        <end position="105"/>
    </location>
</feature>
<dbReference type="PANTHER" id="PTHR45823:SF1">
    <property type="entry name" value="T-SNARE COILED-COIL HOMOLOGY DOMAIN-CONTAINING PROTEIN"/>
    <property type="match status" value="1"/>
</dbReference>
<evidence type="ECO:0000313" key="2">
    <source>
        <dbReference type="EMBL" id="KAJ7362160.1"/>
    </source>
</evidence>
<keyword evidence="3" id="KW-1185">Reference proteome</keyword>
<gene>
    <name evidence="2" type="ORF">OS493_013252</name>
</gene>
<sequence>MTPCSPDGTHELVASMSELKTMVLGVGKQNQSVEQQFQQLAARLDMVDSRISEIESQSFRSLLNETTEKNKETTDVHLRVPPVGSETGAEYLQTSGSPGCKSPVAQTQLDKPKIRPATFSGNTSWEDYLAQFELVAEINRWNDSMKATYLAVRLTSPAQAVLGDLEPKARKNFAELTDALATRFGTENQQQVYRTALKTRSRQGDETLPFRS</sequence>
<comment type="caution">
    <text evidence="2">The sequence shown here is derived from an EMBL/GenBank/DDBJ whole genome shotgun (WGS) entry which is preliminary data.</text>
</comment>
<evidence type="ECO:0000313" key="3">
    <source>
        <dbReference type="Proteomes" id="UP001163046"/>
    </source>
</evidence>
<dbReference type="EMBL" id="MU827307">
    <property type="protein sequence ID" value="KAJ7362160.1"/>
    <property type="molecule type" value="Genomic_DNA"/>
</dbReference>
<dbReference type="AlphaFoldDB" id="A0A9W9YQ74"/>